<keyword evidence="2" id="KW-1185">Reference proteome</keyword>
<evidence type="ECO:0000313" key="2">
    <source>
        <dbReference type="Proteomes" id="UP000050535"/>
    </source>
</evidence>
<gene>
    <name evidence="1" type="ORF">SY89_01841</name>
</gene>
<dbReference type="RefSeq" id="WP_275575422.1">
    <property type="nucleotide sequence ID" value="NZ_LGUC01000001.1"/>
</dbReference>
<protein>
    <submittedName>
        <fullName evidence="1">Uncharacterized protein</fullName>
    </submittedName>
</protein>
<evidence type="ECO:0000313" key="1">
    <source>
        <dbReference type="EMBL" id="KPN31099.1"/>
    </source>
</evidence>
<name>A0A0N8I022_9EURY</name>
<dbReference type="AlphaFoldDB" id="A0A0N8I022"/>
<dbReference type="Proteomes" id="UP000050535">
    <property type="component" value="Unassembled WGS sequence"/>
</dbReference>
<comment type="caution">
    <text evidence="1">The sequence shown here is derived from an EMBL/GenBank/DDBJ whole genome shotgun (WGS) entry which is preliminary data.</text>
</comment>
<organism evidence="1 2">
    <name type="scientific">Halolamina pelagica</name>
    <dbReference type="NCBI Taxonomy" id="699431"/>
    <lineage>
        <taxon>Archaea</taxon>
        <taxon>Methanobacteriati</taxon>
        <taxon>Methanobacteriota</taxon>
        <taxon>Stenosarchaea group</taxon>
        <taxon>Halobacteria</taxon>
        <taxon>Halobacteriales</taxon>
        <taxon>Haloferacaceae</taxon>
    </lineage>
</organism>
<proteinExistence type="predicted"/>
<dbReference type="EMBL" id="LGUC01000001">
    <property type="protein sequence ID" value="KPN31099.1"/>
    <property type="molecule type" value="Genomic_DNA"/>
</dbReference>
<reference evidence="2" key="1">
    <citation type="submission" date="2013-11" db="EMBL/GenBank/DDBJ databases">
        <authorList>
            <person name="Hoang H.T."/>
            <person name="Killian M.L."/>
            <person name="Madson D.M."/>
            <person name="Arruda P.H.E."/>
            <person name="Sun D."/>
            <person name="Schwartz K.J."/>
            <person name="Yoon K."/>
        </authorList>
    </citation>
    <scope>NUCLEOTIDE SEQUENCE [LARGE SCALE GENOMIC DNA]</scope>
    <source>
        <strain evidence="2">CDK2</strain>
    </source>
</reference>
<sequence length="43" mass="4831">MVSSRNSAHNKTQWVRYASAGLFALFGRDIVAKYLLACNFLPL</sequence>
<accession>A0A0N8I022</accession>